<organism evidence="3 4">
    <name type="scientific">Naasia lichenicola</name>
    <dbReference type="NCBI Taxonomy" id="2565933"/>
    <lineage>
        <taxon>Bacteria</taxon>
        <taxon>Bacillati</taxon>
        <taxon>Actinomycetota</taxon>
        <taxon>Actinomycetes</taxon>
        <taxon>Micrococcales</taxon>
        <taxon>Microbacteriaceae</taxon>
        <taxon>Naasia</taxon>
    </lineage>
</organism>
<keyword evidence="2" id="KW-1133">Transmembrane helix</keyword>
<dbReference type="RefSeq" id="WP_136428792.1">
    <property type="nucleotide sequence ID" value="NZ_SSSM01000006.1"/>
</dbReference>
<dbReference type="EMBL" id="SSSM01000006">
    <property type="protein sequence ID" value="THG28432.1"/>
    <property type="molecule type" value="Genomic_DNA"/>
</dbReference>
<sequence length="187" mass="19472">MSDRPTSGPAPRYGEYGPRVDQPAPAPERAAKQPEEPSGGSASPEPDSPAAAQRQPRRWDVIVTVFLLAIGLYVTLSSIPQMLDLSGTLDQVYQAAGYGRFTNDSVASVVGIVINVVHVVLLILAFAIALPRLRTGRLAFWAPLSAGVIAGIIGAVLIGVVMAGDPALAGYIDQQMATLAPTATSTP</sequence>
<dbReference type="InterPro" id="IPR046231">
    <property type="entry name" value="DUF6264"/>
</dbReference>
<evidence type="ECO:0000256" key="1">
    <source>
        <dbReference type="SAM" id="MobiDB-lite"/>
    </source>
</evidence>
<feature type="transmembrane region" description="Helical" evidence="2">
    <location>
        <begin position="106"/>
        <end position="128"/>
    </location>
</feature>
<dbReference type="Proteomes" id="UP000309133">
    <property type="component" value="Unassembled WGS sequence"/>
</dbReference>
<feature type="transmembrane region" description="Helical" evidence="2">
    <location>
        <begin position="140"/>
        <end position="163"/>
    </location>
</feature>
<name>A0A4S4FFD8_9MICO</name>
<evidence type="ECO:0000256" key="2">
    <source>
        <dbReference type="SAM" id="Phobius"/>
    </source>
</evidence>
<keyword evidence="2" id="KW-0812">Transmembrane</keyword>
<keyword evidence="2" id="KW-0472">Membrane</keyword>
<reference evidence="3 4" key="1">
    <citation type="submission" date="2019-04" db="EMBL/GenBank/DDBJ databases">
        <authorList>
            <person name="Jiang L."/>
        </authorList>
    </citation>
    <scope>NUCLEOTIDE SEQUENCE [LARGE SCALE GENOMIC DNA]</scope>
    <source>
        <strain evidence="3 4">YIM 131853</strain>
    </source>
</reference>
<protein>
    <submittedName>
        <fullName evidence="3">Uncharacterized protein</fullName>
    </submittedName>
</protein>
<gene>
    <name evidence="3" type="ORF">E6C64_16510</name>
</gene>
<evidence type="ECO:0000313" key="3">
    <source>
        <dbReference type="EMBL" id="THG28432.1"/>
    </source>
</evidence>
<dbReference type="OrthoDB" id="5083906at2"/>
<feature type="region of interest" description="Disordered" evidence="1">
    <location>
        <begin position="1"/>
        <end position="54"/>
    </location>
</feature>
<dbReference type="Pfam" id="PF19779">
    <property type="entry name" value="DUF6264"/>
    <property type="match status" value="1"/>
</dbReference>
<comment type="caution">
    <text evidence="3">The sequence shown here is derived from an EMBL/GenBank/DDBJ whole genome shotgun (WGS) entry which is preliminary data.</text>
</comment>
<evidence type="ECO:0000313" key="4">
    <source>
        <dbReference type="Proteomes" id="UP000309133"/>
    </source>
</evidence>
<feature type="transmembrane region" description="Helical" evidence="2">
    <location>
        <begin position="61"/>
        <end position="79"/>
    </location>
</feature>
<feature type="compositionally biased region" description="Low complexity" evidence="1">
    <location>
        <begin position="36"/>
        <end position="52"/>
    </location>
</feature>
<keyword evidence="4" id="KW-1185">Reference proteome</keyword>
<accession>A0A4S4FFD8</accession>
<dbReference type="AlphaFoldDB" id="A0A4S4FFD8"/>
<proteinExistence type="predicted"/>